<dbReference type="EMBL" id="FMWB01000005">
    <property type="protein sequence ID" value="SCZ35472.1"/>
    <property type="molecule type" value="Genomic_DNA"/>
</dbReference>
<protein>
    <submittedName>
        <fullName evidence="1">Uncharacterized protein</fullName>
    </submittedName>
</protein>
<dbReference type="AlphaFoldDB" id="A0A1G5NDL3"/>
<accession>A0A1G5NDL3</accession>
<reference evidence="2" key="1">
    <citation type="submission" date="2016-10" db="EMBL/GenBank/DDBJ databases">
        <authorList>
            <person name="de Groot N.N."/>
        </authorList>
    </citation>
    <scope>NUCLEOTIDE SEQUENCE [LARGE SCALE GENOMIC DNA]</scope>
    <source>
        <strain evidence="2">DSM 15758</strain>
    </source>
</reference>
<dbReference type="Proteomes" id="UP000183046">
    <property type="component" value="Unassembled WGS sequence"/>
</dbReference>
<proteinExistence type="predicted"/>
<name>A0A1G5NDL3_9PSED</name>
<dbReference type="OrthoDB" id="6879526at2"/>
<sequence>MKLSPQDIEPSEALLAVFREIKHHQGTGRKNFVIRVPVDLIEYLFAGVGVKSGMSKVKLERQLAELKVSGFGDADGRVLRRYLSGQSRMAWDTFHRLVFWAFTKGWISDWVFRDLLMRAHVREAAQLSARKIVNRLKRQVSAKTLNGHDIVQCFYDAYLLKQREREQGLVSRLRVNSSNRELARLLGFESFPNE</sequence>
<dbReference type="RefSeq" id="WP_074583985.1">
    <property type="nucleotide sequence ID" value="NZ_FMWB01000005.1"/>
</dbReference>
<evidence type="ECO:0000313" key="2">
    <source>
        <dbReference type="Proteomes" id="UP000183046"/>
    </source>
</evidence>
<comment type="caution">
    <text evidence="1">The sequence shown here is derived from an EMBL/GenBank/DDBJ whole genome shotgun (WGS) entry which is preliminary data.</text>
</comment>
<organism evidence="1 2">
    <name type="scientific">Pseudomonas oryzihabitans</name>
    <dbReference type="NCBI Taxonomy" id="47885"/>
    <lineage>
        <taxon>Bacteria</taxon>
        <taxon>Pseudomonadati</taxon>
        <taxon>Pseudomonadota</taxon>
        <taxon>Gammaproteobacteria</taxon>
        <taxon>Pseudomonadales</taxon>
        <taxon>Pseudomonadaceae</taxon>
        <taxon>Pseudomonas</taxon>
    </lineage>
</organism>
<gene>
    <name evidence="1" type="ORF">SAMN05216279_105251</name>
</gene>
<evidence type="ECO:0000313" key="1">
    <source>
        <dbReference type="EMBL" id="SCZ35472.1"/>
    </source>
</evidence>